<keyword evidence="3" id="KW-1185">Reference proteome</keyword>
<dbReference type="Pfam" id="PF05168">
    <property type="entry name" value="HEPN"/>
    <property type="match status" value="1"/>
</dbReference>
<reference evidence="3" key="1">
    <citation type="journal article" date="2012" name="J. Bacteriol.">
        <title>Complete genome sequence of the hydrogenotrophic, methanogenic archaeon Methanoculleus bourgensis strain MS2T, isolated from a sewage sludge digester.</title>
        <authorList>
            <person name="Maus I."/>
            <person name="Wibberg D."/>
            <person name="Stantscheff R."/>
            <person name="Eikmeyer F.G."/>
            <person name="Seffner A."/>
            <person name="Boelter J."/>
            <person name="Szczepanowski R."/>
            <person name="Blom J."/>
            <person name="Jaenicke S."/>
            <person name="Konig H."/>
            <person name="Puhler A."/>
            <person name="Schluter A."/>
        </authorList>
    </citation>
    <scope>NUCLEOTIDE SEQUENCE [LARGE SCALE GENOMIC DNA]</scope>
    <source>
        <strain evidence="3">ATCC 43281 / DSM 3045 / OCM 15 / MS2</strain>
    </source>
</reference>
<organism evidence="2 3">
    <name type="scientific">Methanoculleus bourgensis (strain ATCC 43281 / DSM 3045 / OCM 15 / MS2)</name>
    <name type="common">Methanogenium bourgense</name>
    <dbReference type="NCBI Taxonomy" id="1201294"/>
    <lineage>
        <taxon>Archaea</taxon>
        <taxon>Methanobacteriati</taxon>
        <taxon>Methanobacteriota</taxon>
        <taxon>Stenosarchaea group</taxon>
        <taxon>Methanomicrobia</taxon>
        <taxon>Methanomicrobiales</taxon>
        <taxon>Methanomicrobiaceae</taxon>
        <taxon>Methanoculleus</taxon>
    </lineage>
</organism>
<dbReference type="GeneID" id="13354456"/>
<sequence>MATIDDLEQRGLIRRIPADPKAVESALSLARRDVSVARTILGSNSDWAYTIAYNAMLQAARALMFAKGYRPSGNSQHIAVVRFAELFLDDETLVAFDRMRRKRHATVYDMAGTISELEAEGAITRADAFLDTVEALLR</sequence>
<dbReference type="Gene3D" id="1.20.120.330">
    <property type="entry name" value="Nucleotidyltransferases domain 2"/>
    <property type="match status" value="1"/>
</dbReference>
<dbReference type="HOGENOM" id="CLU_1850629_0_0_2"/>
<name>I7LJ57_METBM</name>
<accession>I7LJ57</accession>
<dbReference type="Proteomes" id="UP000009007">
    <property type="component" value="Chromosome I"/>
</dbReference>
<evidence type="ECO:0000313" key="3">
    <source>
        <dbReference type="Proteomes" id="UP000009007"/>
    </source>
</evidence>
<evidence type="ECO:0000259" key="1">
    <source>
        <dbReference type="Pfam" id="PF05168"/>
    </source>
</evidence>
<feature type="domain" description="HEPN" evidence="1">
    <location>
        <begin position="27"/>
        <end position="135"/>
    </location>
</feature>
<protein>
    <recommendedName>
        <fullName evidence="1">HEPN domain-containing protein</fullName>
    </recommendedName>
</protein>
<dbReference type="InterPro" id="IPR007842">
    <property type="entry name" value="HEPN_dom"/>
</dbReference>
<dbReference type="PATRIC" id="fig|1201294.9.peg.804"/>
<gene>
    <name evidence="2" type="ordered locus">BN140_0734</name>
</gene>
<proteinExistence type="predicted"/>
<dbReference type="STRING" id="1201294.BN140_0734"/>
<dbReference type="RefSeq" id="WP_014866634.1">
    <property type="nucleotide sequence ID" value="NC_018227.2"/>
</dbReference>
<dbReference type="BioCyc" id="MBOU1201294:BN140_RS03685-MONOMER"/>
<dbReference type="AlphaFoldDB" id="I7LJ57"/>
<dbReference type="KEGG" id="mbg:BN140_0734"/>
<dbReference type="EMBL" id="HE964772">
    <property type="protein sequence ID" value="CCJ35657.1"/>
    <property type="molecule type" value="Genomic_DNA"/>
</dbReference>
<evidence type="ECO:0000313" key="2">
    <source>
        <dbReference type="EMBL" id="CCJ35657.1"/>
    </source>
</evidence>